<reference evidence="1" key="1">
    <citation type="submission" date="2021-05" db="EMBL/GenBank/DDBJ databases">
        <authorList>
            <person name="Alioto T."/>
            <person name="Alioto T."/>
            <person name="Gomez Garrido J."/>
        </authorList>
    </citation>
    <scope>NUCLEOTIDE SEQUENCE</scope>
</reference>
<name>A0A8D8YRK6_9HEMI</name>
<protein>
    <submittedName>
        <fullName evidence="1">Uncharacterized protein</fullName>
    </submittedName>
</protein>
<organism evidence="1">
    <name type="scientific">Cacopsylla melanoneura</name>
    <dbReference type="NCBI Taxonomy" id="428564"/>
    <lineage>
        <taxon>Eukaryota</taxon>
        <taxon>Metazoa</taxon>
        <taxon>Ecdysozoa</taxon>
        <taxon>Arthropoda</taxon>
        <taxon>Hexapoda</taxon>
        <taxon>Insecta</taxon>
        <taxon>Pterygota</taxon>
        <taxon>Neoptera</taxon>
        <taxon>Paraneoptera</taxon>
        <taxon>Hemiptera</taxon>
        <taxon>Sternorrhyncha</taxon>
        <taxon>Psylloidea</taxon>
        <taxon>Psyllidae</taxon>
        <taxon>Psyllinae</taxon>
        <taxon>Cacopsylla</taxon>
    </lineage>
</organism>
<evidence type="ECO:0000313" key="1">
    <source>
        <dbReference type="EMBL" id="CAG6733705.1"/>
    </source>
</evidence>
<sequence>MWIFSPFGVNLSLFLYTSYGNTKYLYWSSRSMFIELLGSSRRKETRDNETETEAFFANHLDVVEHVQVESSFLFEIVIGIRIPKDCMESIFAKNRWNRFQ</sequence>
<dbReference type="EMBL" id="HBUF01390606">
    <property type="protein sequence ID" value="CAG6733705.1"/>
    <property type="molecule type" value="Transcribed_RNA"/>
</dbReference>
<dbReference type="AlphaFoldDB" id="A0A8D8YRK6"/>
<proteinExistence type="predicted"/>
<accession>A0A8D8YRK6</accession>